<feature type="compositionally biased region" description="Polar residues" evidence="1">
    <location>
        <begin position="36"/>
        <end position="50"/>
    </location>
</feature>
<organism evidence="3 4">
    <name type="scientific">Glarea lozoyensis (strain ATCC 20868 / MF5171)</name>
    <dbReference type="NCBI Taxonomy" id="1116229"/>
    <lineage>
        <taxon>Eukaryota</taxon>
        <taxon>Fungi</taxon>
        <taxon>Dikarya</taxon>
        <taxon>Ascomycota</taxon>
        <taxon>Pezizomycotina</taxon>
        <taxon>Leotiomycetes</taxon>
        <taxon>Helotiales</taxon>
        <taxon>Helotiaceae</taxon>
        <taxon>Glarea</taxon>
    </lineage>
</organism>
<dbReference type="eggNOG" id="ENOG502SP9C">
    <property type="taxonomic scope" value="Eukaryota"/>
</dbReference>
<name>S3CWD6_GLAL2</name>
<feature type="transmembrane region" description="Helical" evidence="2">
    <location>
        <begin position="85"/>
        <end position="107"/>
    </location>
</feature>
<accession>S3CWD6</accession>
<dbReference type="Proteomes" id="UP000016922">
    <property type="component" value="Unassembled WGS sequence"/>
</dbReference>
<keyword evidence="2" id="KW-0472">Membrane</keyword>
<keyword evidence="4" id="KW-1185">Reference proteome</keyword>
<keyword evidence="2" id="KW-1133">Transmembrane helix</keyword>
<evidence type="ECO:0000256" key="2">
    <source>
        <dbReference type="SAM" id="Phobius"/>
    </source>
</evidence>
<dbReference type="AlphaFoldDB" id="S3CWD6"/>
<sequence>MSSHPQPVSSPVRQRKTSNYLNPPRSRSRECEQVPSPLSLNPTTESSPVAQSITGRQKVKFQGLTHIHDEAMAKGGGLALKGLSLFMYFIEFCCAAIILGIFSYFLAALVSNNLHVDTYIRAVEGISGAAVLYTIFALLLVCCLGGILVASLIAVLFNLAFCGAFIYLAYATRHGASSCSGIVNTPLGTGNVANGNRVTTPDDGIVYLPSYRTACKLNTACFAVAVVGAVFFFLSTLIELALMRHHRKEKAFGPSPNNGYTAGSPRRKFWQRKPKTVAHHDAEKPDALPAHTTPAAVRNSYNTESTAVGNEPAYNKYGNNTVVPPATYGNTAVPATATGGLAAEAAHHPVHPSPYGAQGHFGQDVHEDFVRNGQQTTTTTTMPAANYNRGGNF</sequence>
<protein>
    <recommendedName>
        <fullName evidence="5">MARVEL domain-containing protein</fullName>
    </recommendedName>
</protein>
<feature type="transmembrane region" description="Helical" evidence="2">
    <location>
        <begin position="217"/>
        <end position="242"/>
    </location>
</feature>
<keyword evidence="2" id="KW-0812">Transmembrane</keyword>
<evidence type="ECO:0000313" key="3">
    <source>
        <dbReference type="EMBL" id="EPE29950.1"/>
    </source>
</evidence>
<feature type="region of interest" description="Disordered" evidence="1">
    <location>
        <begin position="1"/>
        <end position="50"/>
    </location>
</feature>
<evidence type="ECO:0000313" key="4">
    <source>
        <dbReference type="Proteomes" id="UP000016922"/>
    </source>
</evidence>
<gene>
    <name evidence="3" type="ORF">GLAREA_01110</name>
</gene>
<feature type="compositionally biased region" description="Polar residues" evidence="1">
    <location>
        <begin position="1"/>
        <end position="21"/>
    </location>
</feature>
<dbReference type="KEGG" id="glz:GLAREA_01110"/>
<feature type="region of interest" description="Disordered" evidence="1">
    <location>
        <begin position="272"/>
        <end position="296"/>
    </location>
</feature>
<dbReference type="OrthoDB" id="5342507at2759"/>
<dbReference type="GeneID" id="19460168"/>
<dbReference type="EMBL" id="KE145367">
    <property type="protein sequence ID" value="EPE29950.1"/>
    <property type="molecule type" value="Genomic_DNA"/>
</dbReference>
<evidence type="ECO:0008006" key="5">
    <source>
        <dbReference type="Google" id="ProtNLM"/>
    </source>
</evidence>
<feature type="transmembrane region" description="Helical" evidence="2">
    <location>
        <begin position="148"/>
        <end position="170"/>
    </location>
</feature>
<dbReference type="RefSeq" id="XP_008084059.1">
    <property type="nucleotide sequence ID" value="XM_008085868.1"/>
</dbReference>
<proteinExistence type="predicted"/>
<dbReference type="STRING" id="1116229.S3CWD6"/>
<feature type="transmembrane region" description="Helical" evidence="2">
    <location>
        <begin position="119"/>
        <end position="141"/>
    </location>
</feature>
<dbReference type="OMA" id="ANITQAP"/>
<dbReference type="HOGENOM" id="CLU_057540_1_0_1"/>
<evidence type="ECO:0000256" key="1">
    <source>
        <dbReference type="SAM" id="MobiDB-lite"/>
    </source>
</evidence>
<reference evidence="3 4" key="1">
    <citation type="journal article" date="2013" name="BMC Genomics">
        <title>Genomics-driven discovery of the pneumocandin biosynthetic gene cluster in the fungus Glarea lozoyensis.</title>
        <authorList>
            <person name="Chen L."/>
            <person name="Yue Q."/>
            <person name="Zhang X."/>
            <person name="Xiang M."/>
            <person name="Wang C."/>
            <person name="Li S."/>
            <person name="Che Y."/>
            <person name="Ortiz-Lopez F.J."/>
            <person name="Bills G.F."/>
            <person name="Liu X."/>
            <person name="An Z."/>
        </authorList>
    </citation>
    <scope>NUCLEOTIDE SEQUENCE [LARGE SCALE GENOMIC DNA]</scope>
    <source>
        <strain evidence="4">ATCC 20868 / MF5171</strain>
    </source>
</reference>